<dbReference type="Pfam" id="PF06044">
    <property type="entry name" value="DpnI"/>
    <property type="match status" value="1"/>
</dbReference>
<keyword evidence="3" id="KW-1185">Reference proteome</keyword>
<dbReference type="Gene3D" id="1.10.10.10">
    <property type="entry name" value="Winged helix-like DNA-binding domain superfamily/Winged helix DNA-binding domain"/>
    <property type="match status" value="1"/>
</dbReference>
<sequence>MNLRFNTDLIAGYRSPRQIIRRLSEDWLAHNGYCPNCGNRPIQPFANNTKVGDFFCTECNEQFELKSKSGLSTGKKIPDGAYNSMIARIQAEDNPNFLFLAYKKADYSVQQLILVPKHFVNVKMIVPRNKPLKNRENYLMCDMDISSLPESGKILLVDQARMIDPGKVRQQWQSHLFMRQQQSKSKGWLLAIMKCIDQLPEQFDLRQMYVFEQALLRQFPENRHIKEKIRQQLQILRNHGVIEFSNRGKYRKVKP</sequence>
<dbReference type="InterPro" id="IPR010324">
    <property type="entry name" value="DRP"/>
</dbReference>
<dbReference type="RefSeq" id="WP_237090811.1">
    <property type="nucleotide sequence ID" value="NZ_CP116766.1"/>
</dbReference>
<accession>A0ABY7RLG6</accession>
<proteinExistence type="predicted"/>
<dbReference type="InterPro" id="IPR041368">
    <property type="entry name" value="DRP_C"/>
</dbReference>
<evidence type="ECO:0000313" key="2">
    <source>
        <dbReference type="EMBL" id="WCL72479.1"/>
    </source>
</evidence>
<dbReference type="EMBL" id="CP116766">
    <property type="protein sequence ID" value="WCL72479.1"/>
    <property type="molecule type" value="Genomic_DNA"/>
</dbReference>
<name>A0ABY7RLG6_9NEIS</name>
<dbReference type="InterPro" id="IPR036388">
    <property type="entry name" value="WH-like_DNA-bd_sf"/>
</dbReference>
<dbReference type="Pfam" id="PF17726">
    <property type="entry name" value="DpnI_C"/>
    <property type="match status" value="1"/>
</dbReference>
<organism evidence="2 3">
    <name type="scientific">Neisseria lisongii</name>
    <dbReference type="NCBI Taxonomy" id="2912188"/>
    <lineage>
        <taxon>Bacteria</taxon>
        <taxon>Pseudomonadati</taxon>
        <taxon>Pseudomonadota</taxon>
        <taxon>Betaproteobacteria</taxon>
        <taxon>Neisseriales</taxon>
        <taxon>Neisseriaceae</taxon>
        <taxon>Neisseria</taxon>
    </lineage>
</organism>
<dbReference type="Gene3D" id="3.40.210.30">
    <property type="entry name" value="Dam replacing family, catalytic PD-(D/E)XK domain"/>
    <property type="match status" value="1"/>
</dbReference>
<reference evidence="2 3" key="1">
    <citation type="submission" date="2023-01" db="EMBL/GenBank/DDBJ databases">
        <authorList>
            <person name="Yang C."/>
        </authorList>
    </citation>
    <scope>NUCLEOTIDE SEQUENCE [LARGE SCALE GENOMIC DNA]</scope>
    <source>
        <strain evidence="2 3">ZJ106</strain>
    </source>
</reference>
<protein>
    <submittedName>
        <fullName evidence="2">DpnI domain-containing protein</fullName>
    </submittedName>
</protein>
<gene>
    <name evidence="2" type="ORF">PJU73_08050</name>
</gene>
<evidence type="ECO:0000313" key="3">
    <source>
        <dbReference type="Proteomes" id="UP001221268"/>
    </source>
</evidence>
<evidence type="ECO:0000259" key="1">
    <source>
        <dbReference type="Pfam" id="PF17726"/>
    </source>
</evidence>
<feature type="domain" description="Dam-replacing protein HTH" evidence="1">
    <location>
        <begin position="185"/>
        <end position="252"/>
    </location>
</feature>
<dbReference type="Proteomes" id="UP001221268">
    <property type="component" value="Chromosome"/>
</dbReference>
<dbReference type="InterPro" id="IPR043025">
    <property type="entry name" value="DRP_PD-(D/E)XK_dom"/>
</dbReference>